<dbReference type="Proteomes" id="UP000822476">
    <property type="component" value="Unassembled WGS sequence"/>
</dbReference>
<gene>
    <name evidence="1" type="ORF">EG68_00389</name>
</gene>
<protein>
    <submittedName>
        <fullName evidence="1">Uncharacterized protein</fullName>
    </submittedName>
</protein>
<reference evidence="1" key="1">
    <citation type="submission" date="2019-07" db="EMBL/GenBank/DDBJ databases">
        <title>Annotation for the trematode Paragonimus miyazaki's.</title>
        <authorList>
            <person name="Choi Y.-J."/>
        </authorList>
    </citation>
    <scope>NUCLEOTIDE SEQUENCE</scope>
    <source>
        <strain evidence="1">Japan</strain>
    </source>
</reference>
<evidence type="ECO:0000313" key="2">
    <source>
        <dbReference type="Proteomes" id="UP000822476"/>
    </source>
</evidence>
<organism evidence="1 2">
    <name type="scientific">Paragonimus skrjabini miyazakii</name>
    <dbReference type="NCBI Taxonomy" id="59628"/>
    <lineage>
        <taxon>Eukaryota</taxon>
        <taxon>Metazoa</taxon>
        <taxon>Spiralia</taxon>
        <taxon>Lophotrochozoa</taxon>
        <taxon>Platyhelminthes</taxon>
        <taxon>Trematoda</taxon>
        <taxon>Digenea</taxon>
        <taxon>Plagiorchiida</taxon>
        <taxon>Troglotremata</taxon>
        <taxon>Troglotrematidae</taxon>
        <taxon>Paragonimus</taxon>
    </lineage>
</organism>
<comment type="caution">
    <text evidence="1">The sequence shown here is derived from an EMBL/GenBank/DDBJ whole genome shotgun (WGS) entry which is preliminary data.</text>
</comment>
<dbReference type="EMBL" id="JTDE01000107">
    <property type="protein sequence ID" value="KAF7262303.1"/>
    <property type="molecule type" value="Genomic_DNA"/>
</dbReference>
<keyword evidence="2" id="KW-1185">Reference proteome</keyword>
<name>A0A8S9Z9S1_9TREM</name>
<sequence length="113" mass="12451">MDNKASNKPRGFSRAHVYRLAKLAREERSGSNCKKRRALAIDKGLTNPPILQHFQDESSLETIPCFVENVEECLPADARFGDSVLRTTTSAVNPSVIIGNSSTEQDPAFQTTT</sequence>
<proteinExistence type="predicted"/>
<accession>A0A8S9Z9S1</accession>
<evidence type="ECO:0000313" key="1">
    <source>
        <dbReference type="EMBL" id="KAF7262303.1"/>
    </source>
</evidence>
<dbReference type="AlphaFoldDB" id="A0A8S9Z9S1"/>